<organism evidence="1 2">
    <name type="scientific">Pseudoalteromonas phenolica</name>
    <dbReference type="NCBI Taxonomy" id="161398"/>
    <lineage>
        <taxon>Bacteria</taxon>
        <taxon>Pseudomonadati</taxon>
        <taxon>Pseudomonadota</taxon>
        <taxon>Gammaproteobacteria</taxon>
        <taxon>Alteromonadales</taxon>
        <taxon>Pseudoalteromonadaceae</taxon>
        <taxon>Pseudoalteromonas</taxon>
    </lineage>
</organism>
<feature type="non-terminal residue" evidence="1">
    <location>
        <position position="80"/>
    </location>
</feature>
<dbReference type="Proteomes" id="UP000291338">
    <property type="component" value="Unassembled WGS sequence"/>
</dbReference>
<dbReference type="AlphaFoldDB" id="A0A4Q7IJR5"/>
<evidence type="ECO:0000313" key="2">
    <source>
        <dbReference type="Proteomes" id="UP000291338"/>
    </source>
</evidence>
<dbReference type="Gene3D" id="3.40.50.720">
    <property type="entry name" value="NAD(P)-binding Rossmann-like Domain"/>
    <property type="match status" value="1"/>
</dbReference>
<proteinExistence type="predicted"/>
<name>A0A4Q7IJR5_9GAMM</name>
<gene>
    <name evidence="1" type="ORF">C1E23_21160</name>
</gene>
<evidence type="ECO:0000313" key="1">
    <source>
        <dbReference type="EMBL" id="RZQ51147.1"/>
    </source>
</evidence>
<feature type="non-terminal residue" evidence="1">
    <location>
        <position position="1"/>
    </location>
</feature>
<comment type="caution">
    <text evidence="1">The sequence shown here is derived from an EMBL/GenBank/DDBJ whole genome shotgun (WGS) entry which is preliminary data.</text>
</comment>
<accession>A0A4Q7IJR5</accession>
<sequence>KKQPYNRKLLKAMLERNIEMYDHETIIKETGARLIGFGRYAGLVGAYNGFRALGIREGLFTLPKVETLPDLDAVKAELDK</sequence>
<dbReference type="EMBL" id="PPSX01000199">
    <property type="protein sequence ID" value="RZQ51147.1"/>
    <property type="molecule type" value="Genomic_DNA"/>
</dbReference>
<reference evidence="1 2" key="1">
    <citation type="submission" date="2018-01" db="EMBL/GenBank/DDBJ databases">
        <title>Co-occurrence of chitin degradation, pigmentation and bioactivity in marine Pseudoalteromonas.</title>
        <authorList>
            <person name="Paulsen S."/>
            <person name="Gram L."/>
            <person name="Machado H."/>
        </authorList>
    </citation>
    <scope>NUCLEOTIDE SEQUENCE [LARGE SCALE GENOMIC DNA]</scope>
    <source>
        <strain evidence="1 2">S3898</strain>
    </source>
</reference>
<protein>
    <submittedName>
        <fullName evidence="1">Alanine dehydrogenase</fullName>
    </submittedName>
</protein>